<dbReference type="AlphaFoldDB" id="A0A1E3NU48"/>
<evidence type="ECO:0000313" key="3">
    <source>
        <dbReference type="Proteomes" id="UP000094455"/>
    </source>
</evidence>
<evidence type="ECO:0000313" key="2">
    <source>
        <dbReference type="EMBL" id="ODQ49570.1"/>
    </source>
</evidence>
<dbReference type="Proteomes" id="UP000094455">
    <property type="component" value="Unassembled WGS sequence"/>
</dbReference>
<organism evidence="2 3">
    <name type="scientific">Pichia membranifaciens NRRL Y-2026</name>
    <dbReference type="NCBI Taxonomy" id="763406"/>
    <lineage>
        <taxon>Eukaryota</taxon>
        <taxon>Fungi</taxon>
        <taxon>Dikarya</taxon>
        <taxon>Ascomycota</taxon>
        <taxon>Saccharomycotina</taxon>
        <taxon>Pichiomycetes</taxon>
        <taxon>Pichiales</taxon>
        <taxon>Pichiaceae</taxon>
        <taxon>Pichia</taxon>
    </lineage>
</organism>
<feature type="transmembrane region" description="Helical" evidence="1">
    <location>
        <begin position="86"/>
        <end position="108"/>
    </location>
</feature>
<keyword evidence="1" id="KW-0812">Transmembrane</keyword>
<sequence length="113" mass="13772">MSPLIWVQTHSHSVHIQFVFSFHDQISSIQKFPVFAPRLLHVAALFFIPFIPNEYYYYLQLFLSLHFYSSLFLPFWFFFVYQSIPLYLFLLINHLIRFFPFVFLFFTLPLCLC</sequence>
<reference evidence="2 3" key="1">
    <citation type="journal article" date="2016" name="Proc. Natl. Acad. Sci. U.S.A.">
        <title>Comparative genomics of biotechnologically important yeasts.</title>
        <authorList>
            <person name="Riley R."/>
            <person name="Haridas S."/>
            <person name="Wolfe K.H."/>
            <person name="Lopes M.R."/>
            <person name="Hittinger C.T."/>
            <person name="Goeker M."/>
            <person name="Salamov A.A."/>
            <person name="Wisecaver J.H."/>
            <person name="Long T.M."/>
            <person name="Calvey C.H."/>
            <person name="Aerts A.L."/>
            <person name="Barry K.W."/>
            <person name="Choi C."/>
            <person name="Clum A."/>
            <person name="Coughlan A.Y."/>
            <person name="Deshpande S."/>
            <person name="Douglass A.P."/>
            <person name="Hanson S.J."/>
            <person name="Klenk H.-P."/>
            <person name="LaButti K.M."/>
            <person name="Lapidus A."/>
            <person name="Lindquist E.A."/>
            <person name="Lipzen A.M."/>
            <person name="Meier-Kolthoff J.P."/>
            <person name="Ohm R.A."/>
            <person name="Otillar R.P."/>
            <person name="Pangilinan J.L."/>
            <person name="Peng Y."/>
            <person name="Rokas A."/>
            <person name="Rosa C.A."/>
            <person name="Scheuner C."/>
            <person name="Sibirny A.A."/>
            <person name="Slot J.C."/>
            <person name="Stielow J.B."/>
            <person name="Sun H."/>
            <person name="Kurtzman C.P."/>
            <person name="Blackwell M."/>
            <person name="Grigoriev I.V."/>
            <person name="Jeffries T.W."/>
        </authorList>
    </citation>
    <scope>NUCLEOTIDE SEQUENCE [LARGE SCALE GENOMIC DNA]</scope>
    <source>
        <strain evidence="2 3">NRRL Y-2026</strain>
    </source>
</reference>
<keyword evidence="1" id="KW-1133">Transmembrane helix</keyword>
<feature type="transmembrane region" description="Helical" evidence="1">
    <location>
        <begin position="32"/>
        <end position="51"/>
    </location>
</feature>
<protein>
    <submittedName>
        <fullName evidence="2">Uncharacterized protein</fullName>
    </submittedName>
</protein>
<keyword evidence="1" id="KW-0472">Membrane</keyword>
<evidence type="ECO:0000256" key="1">
    <source>
        <dbReference type="SAM" id="Phobius"/>
    </source>
</evidence>
<name>A0A1E3NU48_9ASCO</name>
<gene>
    <name evidence="2" type="ORF">PICMEDRAFT_104794</name>
</gene>
<dbReference type="GeneID" id="30176362"/>
<proteinExistence type="predicted"/>
<dbReference type="EMBL" id="KV454001">
    <property type="protein sequence ID" value="ODQ49570.1"/>
    <property type="molecule type" value="Genomic_DNA"/>
</dbReference>
<keyword evidence="3" id="KW-1185">Reference proteome</keyword>
<accession>A0A1E3NU48</accession>
<feature type="transmembrane region" description="Helical" evidence="1">
    <location>
        <begin position="57"/>
        <end position="79"/>
    </location>
</feature>
<dbReference type="RefSeq" id="XP_019020683.1">
    <property type="nucleotide sequence ID" value="XM_019159675.1"/>
</dbReference>